<evidence type="ECO:0000259" key="1">
    <source>
        <dbReference type="PROSITE" id="PS50181"/>
    </source>
</evidence>
<evidence type="ECO:0000313" key="3">
    <source>
        <dbReference type="Proteomes" id="UP001448207"/>
    </source>
</evidence>
<dbReference type="Gene3D" id="1.20.1280.50">
    <property type="match status" value="1"/>
</dbReference>
<reference evidence="2 3" key="1">
    <citation type="submission" date="2024-04" db="EMBL/GenBank/DDBJ databases">
        <title>Symmetric and asymmetric DNA N6-adenine methylation regulates different biological responses in Mucorales.</title>
        <authorList>
            <consortium name="Lawrence Berkeley National Laboratory"/>
            <person name="Lax C."/>
            <person name="Mondo S.J."/>
            <person name="Osorio-Concepcion M."/>
            <person name="Muszewska A."/>
            <person name="Corrochano-Luque M."/>
            <person name="Gutierrez G."/>
            <person name="Riley R."/>
            <person name="Lipzen A."/>
            <person name="Guo J."/>
            <person name="Hundley H."/>
            <person name="Amirebrahimi M."/>
            <person name="Ng V."/>
            <person name="Lorenzo-Gutierrez D."/>
            <person name="Binder U."/>
            <person name="Yang J."/>
            <person name="Song Y."/>
            <person name="Canovas D."/>
            <person name="Navarro E."/>
            <person name="Freitag M."/>
            <person name="Gabaldon T."/>
            <person name="Grigoriev I.V."/>
            <person name="Corrochano L.M."/>
            <person name="Nicolas F.E."/>
            <person name="Garre V."/>
        </authorList>
    </citation>
    <scope>NUCLEOTIDE SEQUENCE [LARGE SCALE GENOMIC DNA]</scope>
    <source>
        <strain evidence="2 3">L51</strain>
    </source>
</reference>
<feature type="domain" description="F-box" evidence="1">
    <location>
        <begin position="1"/>
        <end position="45"/>
    </location>
</feature>
<dbReference type="InterPro" id="IPR032675">
    <property type="entry name" value="LRR_dom_sf"/>
</dbReference>
<name>A0ABR3B2W5_PHYBL</name>
<dbReference type="SUPFAM" id="SSF81383">
    <property type="entry name" value="F-box domain"/>
    <property type="match status" value="1"/>
</dbReference>
<dbReference type="Proteomes" id="UP001448207">
    <property type="component" value="Unassembled WGS sequence"/>
</dbReference>
<gene>
    <name evidence="2" type="ORF">J3Q64DRAFT_1849310</name>
</gene>
<keyword evidence="3" id="KW-1185">Reference proteome</keyword>
<organism evidence="2 3">
    <name type="scientific">Phycomyces blakesleeanus</name>
    <dbReference type="NCBI Taxonomy" id="4837"/>
    <lineage>
        <taxon>Eukaryota</taxon>
        <taxon>Fungi</taxon>
        <taxon>Fungi incertae sedis</taxon>
        <taxon>Mucoromycota</taxon>
        <taxon>Mucoromycotina</taxon>
        <taxon>Mucoromycetes</taxon>
        <taxon>Mucorales</taxon>
        <taxon>Phycomycetaceae</taxon>
        <taxon>Phycomyces</taxon>
    </lineage>
</organism>
<dbReference type="InterPro" id="IPR036047">
    <property type="entry name" value="F-box-like_dom_sf"/>
</dbReference>
<sequence length="616" mass="71230">MGMSELPFEILTKIADNISINDSRSCALTCKRWTYPFQRTLWKNLRVCSYDDIKTIISIIKTSQNVPALYGPLIHSLRISCSYNATEILDIKFSDLFRFLPNIKSLDLGDISYQDIEPEITRSDKIWKSLKSLKIQYRGTRRIQPEKNLLGFINACHMLQELEILNDGSLCRVEFGIDDFDNMHQSLQNLSSIKAIIHLSFDFSAMLDAIPNTTPALSVTSLDINSKLFENKTYYINGNMNYWNPLWMYYFGYKYPNLRSLKLNATNIVEIPIIPGKRETTRSLFRSNPKAFQHLETFSLTTDRYFESFDLILWEVLCRLKVSLKHLTLNAAIWNEIDDSYPMDVNRILQSFSEKLESLLLTGFMYNAFNEDTILEFSYYYPFLTNLCISGESVLLDLDNLLEKCVALKQLKLCGEDLYLDPYTTTENPDLEQHGLEILTLGSCFTSAETLNRISFRFDMSHTFLKTLHIGNVISGGQDLEGTQNFNVGLTLLSQLKDAPLSDENNERKKNGSDSKCPLAERHNIDWIFSHGHFGYFGDYAKTPTRLSKEEANIAFEYYQNFQLNKARKTSEEYSAHTEEDPENGWRYQPYRGYSEFRFGNIESVPVIRDLSRGEF</sequence>
<accession>A0ABR3B2W5</accession>
<comment type="caution">
    <text evidence="2">The sequence shown here is derived from an EMBL/GenBank/DDBJ whole genome shotgun (WGS) entry which is preliminary data.</text>
</comment>
<dbReference type="EMBL" id="JBCLYO010000010">
    <property type="protein sequence ID" value="KAL0085690.1"/>
    <property type="molecule type" value="Genomic_DNA"/>
</dbReference>
<dbReference type="Pfam" id="PF12937">
    <property type="entry name" value="F-box-like"/>
    <property type="match status" value="1"/>
</dbReference>
<proteinExistence type="predicted"/>
<dbReference type="InterPro" id="IPR001810">
    <property type="entry name" value="F-box_dom"/>
</dbReference>
<protein>
    <recommendedName>
        <fullName evidence="1">F-box domain-containing protein</fullName>
    </recommendedName>
</protein>
<dbReference type="PROSITE" id="PS50181">
    <property type="entry name" value="FBOX"/>
    <property type="match status" value="1"/>
</dbReference>
<evidence type="ECO:0000313" key="2">
    <source>
        <dbReference type="EMBL" id="KAL0085690.1"/>
    </source>
</evidence>
<dbReference type="Gene3D" id="3.80.10.10">
    <property type="entry name" value="Ribonuclease Inhibitor"/>
    <property type="match status" value="1"/>
</dbReference>
<dbReference type="SUPFAM" id="SSF52047">
    <property type="entry name" value="RNI-like"/>
    <property type="match status" value="1"/>
</dbReference>